<proteinExistence type="predicted"/>
<gene>
    <name evidence="2" type="ORF">EBN88_26980</name>
</gene>
<evidence type="ECO:0000313" key="3">
    <source>
        <dbReference type="Proteomes" id="UP000278673"/>
    </source>
</evidence>
<keyword evidence="1" id="KW-0472">Membrane</keyword>
<protein>
    <submittedName>
        <fullName evidence="2">Uncharacterized protein</fullName>
    </submittedName>
</protein>
<name>A0A3M2L2I1_9ACTN</name>
<dbReference type="Proteomes" id="UP000278673">
    <property type="component" value="Unassembled WGS sequence"/>
</dbReference>
<dbReference type="EMBL" id="RFFJ01000246">
    <property type="protein sequence ID" value="RMI30025.1"/>
    <property type="molecule type" value="Genomic_DNA"/>
</dbReference>
<evidence type="ECO:0000256" key="1">
    <source>
        <dbReference type="SAM" id="Phobius"/>
    </source>
</evidence>
<dbReference type="AlphaFoldDB" id="A0A3M2L2I1"/>
<keyword evidence="1" id="KW-0812">Transmembrane</keyword>
<reference evidence="2 3" key="1">
    <citation type="submission" date="2018-10" db="EMBL/GenBank/DDBJ databases">
        <title>Isolation, diversity and antifungal activity of actinobacteria from wheat.</title>
        <authorList>
            <person name="Han C."/>
        </authorList>
    </citation>
    <scope>NUCLEOTIDE SEQUENCE [LARGE SCALE GENOMIC DNA]</scope>
    <source>
        <strain evidence="2 3">NEAU-YY642</strain>
    </source>
</reference>
<keyword evidence="1" id="KW-1133">Transmembrane helix</keyword>
<evidence type="ECO:0000313" key="2">
    <source>
        <dbReference type="EMBL" id="RMI30025.1"/>
    </source>
</evidence>
<sequence length="62" mass="6326">MRHQRLPAARLTACDVLPVTAPAATGLVGFDVLLVEATRHAGPAMVAAVVSAVPLVLALLGR</sequence>
<keyword evidence="3" id="KW-1185">Reference proteome</keyword>
<comment type="caution">
    <text evidence="2">The sequence shown here is derived from an EMBL/GenBank/DDBJ whole genome shotgun (WGS) entry which is preliminary data.</text>
</comment>
<accession>A0A3M2L2I1</accession>
<feature type="transmembrane region" description="Helical" evidence="1">
    <location>
        <begin position="12"/>
        <end position="35"/>
    </location>
</feature>
<organism evidence="2 3">
    <name type="scientific">Streptomyces triticirhizae</name>
    <dbReference type="NCBI Taxonomy" id="2483353"/>
    <lineage>
        <taxon>Bacteria</taxon>
        <taxon>Bacillati</taxon>
        <taxon>Actinomycetota</taxon>
        <taxon>Actinomycetes</taxon>
        <taxon>Kitasatosporales</taxon>
        <taxon>Streptomycetaceae</taxon>
        <taxon>Streptomyces</taxon>
    </lineage>
</organism>
<feature type="transmembrane region" description="Helical" evidence="1">
    <location>
        <begin position="41"/>
        <end position="60"/>
    </location>
</feature>